<dbReference type="AlphaFoldDB" id="A0A955J3K2"/>
<comment type="caution">
    <text evidence="2">The sequence shown here is derived from an EMBL/GenBank/DDBJ whole genome shotgun (WGS) entry which is preliminary data.</text>
</comment>
<dbReference type="EMBL" id="JAGQNX010000096">
    <property type="protein sequence ID" value="MCA9308495.1"/>
    <property type="molecule type" value="Genomic_DNA"/>
</dbReference>
<evidence type="ECO:0000313" key="2">
    <source>
        <dbReference type="EMBL" id="MCA9308495.1"/>
    </source>
</evidence>
<accession>A0A955J3K2</accession>
<name>A0A955J3K2_UNCKA</name>
<keyword evidence="1" id="KW-1133">Transmembrane helix</keyword>
<dbReference type="SUPFAM" id="SSF51445">
    <property type="entry name" value="(Trans)glycosidases"/>
    <property type="match status" value="1"/>
</dbReference>
<evidence type="ECO:0000313" key="3">
    <source>
        <dbReference type="Proteomes" id="UP000740557"/>
    </source>
</evidence>
<sequence length="378" mass="44660">MKLPKHKKPKTYNTEAKQELKLLARLWKLRTFRYPLYALIIVILAPIVFFVLRRPTIHPNIKYGVNFSDKYARDIGLDWKQTYTAILDDLGAKNLRLVAYWDDIEATKDTYDFSIIKYQLDEVEKRNATAPEGEQINIILTVGRKVPRWPECFQPTWWHDEELRGQEIQQLEFVEKTVTELKNYKSIQMWQVENEPFFTFGHCNPPIARSILTREVKVVRALDNRPIVIQDSGEGGLWYPTYSLGDYLAISMYRKIWFDFWGILLGEFVYFKYPLAHWTYKIKADIVQVPANKIIVSELQAEPWGPVINSELTEEQKGKTMSRNDFIDTISYAQKAGFENIYFWGAEWWYWEKTQNGNGFYWDTAKALFKERTISATR</sequence>
<dbReference type="Gene3D" id="3.20.20.80">
    <property type="entry name" value="Glycosidases"/>
    <property type="match status" value="1"/>
</dbReference>
<evidence type="ECO:0008006" key="4">
    <source>
        <dbReference type="Google" id="ProtNLM"/>
    </source>
</evidence>
<dbReference type="InterPro" id="IPR017853">
    <property type="entry name" value="GH"/>
</dbReference>
<proteinExistence type="predicted"/>
<dbReference type="Proteomes" id="UP000740557">
    <property type="component" value="Unassembled WGS sequence"/>
</dbReference>
<keyword evidence="1" id="KW-0812">Transmembrane</keyword>
<organism evidence="2 3">
    <name type="scientific">candidate division WWE3 bacterium</name>
    <dbReference type="NCBI Taxonomy" id="2053526"/>
    <lineage>
        <taxon>Bacteria</taxon>
        <taxon>Katanobacteria</taxon>
    </lineage>
</organism>
<evidence type="ECO:0000256" key="1">
    <source>
        <dbReference type="SAM" id="Phobius"/>
    </source>
</evidence>
<keyword evidence="1" id="KW-0472">Membrane</keyword>
<feature type="transmembrane region" description="Helical" evidence="1">
    <location>
        <begin position="34"/>
        <end position="52"/>
    </location>
</feature>
<protein>
    <recommendedName>
        <fullName evidence="4">Glycoside hydrolase family 2 catalytic domain-containing protein</fullName>
    </recommendedName>
</protein>
<gene>
    <name evidence="2" type="ORF">KC980_03205</name>
</gene>
<reference evidence="2" key="1">
    <citation type="submission" date="2020-04" db="EMBL/GenBank/DDBJ databases">
        <authorList>
            <person name="Zhang T."/>
        </authorList>
    </citation>
    <scope>NUCLEOTIDE SEQUENCE</scope>
    <source>
        <strain evidence="2">HKST-UBA79</strain>
    </source>
</reference>
<reference evidence="2" key="2">
    <citation type="journal article" date="2021" name="Microbiome">
        <title>Successional dynamics and alternative stable states in a saline activated sludge microbial community over 9 years.</title>
        <authorList>
            <person name="Wang Y."/>
            <person name="Ye J."/>
            <person name="Ju F."/>
            <person name="Liu L."/>
            <person name="Boyd J.A."/>
            <person name="Deng Y."/>
            <person name="Parks D.H."/>
            <person name="Jiang X."/>
            <person name="Yin X."/>
            <person name="Woodcroft B.J."/>
            <person name="Tyson G.W."/>
            <person name="Hugenholtz P."/>
            <person name="Polz M.F."/>
            <person name="Zhang T."/>
        </authorList>
    </citation>
    <scope>NUCLEOTIDE SEQUENCE</scope>
    <source>
        <strain evidence="2">HKST-UBA79</strain>
    </source>
</reference>